<dbReference type="EMBL" id="UYJE01006633">
    <property type="protein sequence ID" value="VDI47648.1"/>
    <property type="molecule type" value="Genomic_DNA"/>
</dbReference>
<dbReference type="AlphaFoldDB" id="A0A8B6FCD2"/>
<organism evidence="2 3">
    <name type="scientific">Mytilus galloprovincialis</name>
    <name type="common">Mediterranean mussel</name>
    <dbReference type="NCBI Taxonomy" id="29158"/>
    <lineage>
        <taxon>Eukaryota</taxon>
        <taxon>Metazoa</taxon>
        <taxon>Spiralia</taxon>
        <taxon>Lophotrochozoa</taxon>
        <taxon>Mollusca</taxon>
        <taxon>Bivalvia</taxon>
        <taxon>Autobranchia</taxon>
        <taxon>Pteriomorphia</taxon>
        <taxon>Mytilida</taxon>
        <taxon>Mytiloidea</taxon>
        <taxon>Mytilidae</taxon>
        <taxon>Mytilinae</taxon>
        <taxon>Mytilus</taxon>
    </lineage>
</organism>
<evidence type="ECO:0000313" key="3">
    <source>
        <dbReference type="Proteomes" id="UP000596742"/>
    </source>
</evidence>
<evidence type="ECO:0008006" key="4">
    <source>
        <dbReference type="Google" id="ProtNLM"/>
    </source>
</evidence>
<evidence type="ECO:0000313" key="2">
    <source>
        <dbReference type="EMBL" id="VDI47648.1"/>
    </source>
</evidence>
<reference evidence="2" key="1">
    <citation type="submission" date="2018-11" db="EMBL/GenBank/DDBJ databases">
        <authorList>
            <person name="Alioto T."/>
            <person name="Alioto T."/>
        </authorList>
    </citation>
    <scope>NUCLEOTIDE SEQUENCE</scope>
</reference>
<sequence>MRLSLPHNNTGTNNGVVQHLQQPTRNHIMFISGSERKNVIIASTSLSYAQQSAHNLPPTYQMSNSRCILYCRKGLHTLPFFNDWFCCDNFEMRENICVECRLGYTSFSRKSCLPCPNNTYGKRCAGICSCIATQRCDHVKGCIFNTATPVKNTTDIFVEVSTIKPSLKTTENRELNVTPYAKVVNATITEECRLGYASIHKQSCLPCPSNTYGKRCAETCACTAHERCDHVQGCTNTSAALNNTTDIFVEDTAIKPSLKTTENRDHNAEETTTNNASLSSKGTTILNEEKFTGNCRSRFIMVISGSIGLFIGVGVSVIFMVCIKIIQKRKDSVVAETNMSSEIQMETLNNYEEIDDITLISHDTFTNQNEENSDTSRSSIDIEYRSQNDNNADYLNPYQPIVPINDNHLYKTMETSADINTTVQDIAAVDPSPISVNEQNECTDKNDTSSCISQRINYAELELSTTDKYENFPIISILPTEDQPSTHKTQYAEIVQTV</sequence>
<comment type="caution">
    <text evidence="2">The sequence shown here is derived from an EMBL/GenBank/DDBJ whole genome shotgun (WGS) entry which is preliminary data.</text>
</comment>
<dbReference type="Gene3D" id="2.170.300.10">
    <property type="entry name" value="Tie2 ligand-binding domain superfamily"/>
    <property type="match status" value="1"/>
</dbReference>
<evidence type="ECO:0000256" key="1">
    <source>
        <dbReference type="SAM" id="Phobius"/>
    </source>
</evidence>
<keyword evidence="1" id="KW-1133">Transmembrane helix</keyword>
<name>A0A8B6FCD2_MYTGA</name>
<dbReference type="Proteomes" id="UP000596742">
    <property type="component" value="Unassembled WGS sequence"/>
</dbReference>
<feature type="transmembrane region" description="Helical" evidence="1">
    <location>
        <begin position="299"/>
        <end position="323"/>
    </location>
</feature>
<protein>
    <recommendedName>
        <fullName evidence="4">MEGF10_11</fullName>
    </recommendedName>
</protein>
<dbReference type="OrthoDB" id="6060805at2759"/>
<proteinExistence type="predicted"/>
<keyword evidence="3" id="KW-1185">Reference proteome</keyword>
<keyword evidence="1" id="KW-0812">Transmembrane</keyword>
<accession>A0A8B6FCD2</accession>
<gene>
    <name evidence="2" type="ORF">MGAL_10B023642</name>
</gene>
<keyword evidence="1" id="KW-0472">Membrane</keyword>